<dbReference type="AlphaFoldDB" id="A0A1F5PGA6"/>
<protein>
    <recommendedName>
        <fullName evidence="3">DUF721 domain-containing protein</fullName>
    </recommendedName>
</protein>
<proteinExistence type="predicted"/>
<dbReference type="EMBL" id="MFEO01000027">
    <property type="protein sequence ID" value="OGE88931.1"/>
    <property type="molecule type" value="Genomic_DNA"/>
</dbReference>
<comment type="caution">
    <text evidence="1">The sequence shown here is derived from an EMBL/GenBank/DDBJ whole genome shotgun (WGS) entry which is preliminary data.</text>
</comment>
<gene>
    <name evidence="1" type="ORF">A2722_04250</name>
</gene>
<evidence type="ECO:0000313" key="2">
    <source>
        <dbReference type="Proteomes" id="UP000178377"/>
    </source>
</evidence>
<organism evidence="1 2">
    <name type="scientific">Candidatus Doudnabacteria bacterium RIFCSPHIGHO2_01_FULL_50_11</name>
    <dbReference type="NCBI Taxonomy" id="1817828"/>
    <lineage>
        <taxon>Bacteria</taxon>
        <taxon>Candidatus Doudnaibacteriota</taxon>
    </lineage>
</organism>
<sequence length="95" mass="11054">MESLKNLLKQKKKGRGLNRPLQIYELFGVWNDRAKSYFGGKNIRCHPKFLRGKTLYVQVQGAALASELQLRHADLVKKINDHFGKKMVERIVFKL</sequence>
<reference evidence="1 2" key="1">
    <citation type="journal article" date="2016" name="Nat. Commun.">
        <title>Thousands of microbial genomes shed light on interconnected biogeochemical processes in an aquifer system.</title>
        <authorList>
            <person name="Anantharaman K."/>
            <person name="Brown C.T."/>
            <person name="Hug L.A."/>
            <person name="Sharon I."/>
            <person name="Castelle C.J."/>
            <person name="Probst A.J."/>
            <person name="Thomas B.C."/>
            <person name="Singh A."/>
            <person name="Wilkins M.J."/>
            <person name="Karaoz U."/>
            <person name="Brodie E.L."/>
            <person name="Williams K.H."/>
            <person name="Hubbard S.S."/>
            <person name="Banfield J.F."/>
        </authorList>
    </citation>
    <scope>NUCLEOTIDE SEQUENCE [LARGE SCALE GENOMIC DNA]</scope>
</reference>
<name>A0A1F5PGA6_9BACT</name>
<evidence type="ECO:0000313" key="1">
    <source>
        <dbReference type="EMBL" id="OGE88931.1"/>
    </source>
</evidence>
<evidence type="ECO:0008006" key="3">
    <source>
        <dbReference type="Google" id="ProtNLM"/>
    </source>
</evidence>
<accession>A0A1F5PGA6</accession>
<dbReference type="Proteomes" id="UP000178377">
    <property type="component" value="Unassembled WGS sequence"/>
</dbReference>
<dbReference type="Pfam" id="PF05258">
    <property type="entry name" value="DciA"/>
    <property type="match status" value="1"/>
</dbReference>
<dbReference type="STRING" id="1817828.A2722_04250"/>
<dbReference type="InterPro" id="IPR007922">
    <property type="entry name" value="DciA-like"/>
</dbReference>